<keyword evidence="2" id="KW-0408">Iron</keyword>
<keyword evidence="3" id="KW-0201">Cytochrome c-type biogenesis</keyword>
<keyword evidence="2" id="KW-0349">Heme</keyword>
<gene>
    <name evidence="6" type="ORF">EI427_13575</name>
</gene>
<accession>A0A3Q9FRR1</accession>
<keyword evidence="7" id="KW-1185">Reference proteome</keyword>
<organism evidence="6 7">
    <name type="scientific">Flammeovirga pectinis</name>
    <dbReference type="NCBI Taxonomy" id="2494373"/>
    <lineage>
        <taxon>Bacteria</taxon>
        <taxon>Pseudomonadati</taxon>
        <taxon>Bacteroidota</taxon>
        <taxon>Cytophagia</taxon>
        <taxon>Cytophagales</taxon>
        <taxon>Flammeovirgaceae</taxon>
        <taxon>Flammeovirga</taxon>
    </lineage>
</organism>
<keyword evidence="2" id="KW-0479">Metal-binding</keyword>
<dbReference type="GO" id="GO:0017003">
    <property type="term" value="P:protein-heme linkage"/>
    <property type="evidence" value="ECO:0007669"/>
    <property type="project" value="InterPro"/>
</dbReference>
<dbReference type="EMBL" id="CP034562">
    <property type="protein sequence ID" value="AZQ63232.1"/>
    <property type="molecule type" value="Genomic_DNA"/>
</dbReference>
<keyword evidence="5" id="KW-1133">Transmembrane helix</keyword>
<dbReference type="InterPro" id="IPR012340">
    <property type="entry name" value="NA-bd_OB-fold"/>
</dbReference>
<evidence type="ECO:0000256" key="4">
    <source>
        <dbReference type="ARBA" id="ARBA00023136"/>
    </source>
</evidence>
<dbReference type="SUPFAM" id="SSF82093">
    <property type="entry name" value="Heme chaperone CcmE"/>
    <property type="match status" value="1"/>
</dbReference>
<evidence type="ECO:0000313" key="7">
    <source>
        <dbReference type="Proteomes" id="UP000267268"/>
    </source>
</evidence>
<dbReference type="GO" id="GO:0017004">
    <property type="term" value="P:cytochrome complex assembly"/>
    <property type="evidence" value="ECO:0007669"/>
    <property type="project" value="UniProtKB-KW"/>
</dbReference>
<dbReference type="GO" id="GO:0020037">
    <property type="term" value="F:heme binding"/>
    <property type="evidence" value="ECO:0007669"/>
    <property type="project" value="InterPro"/>
</dbReference>
<evidence type="ECO:0000313" key="6">
    <source>
        <dbReference type="EMBL" id="AZQ63232.1"/>
    </source>
</evidence>
<comment type="subcellular location">
    <subcellularLocation>
        <location evidence="1">Membrane</location>
    </subcellularLocation>
</comment>
<dbReference type="KEGG" id="fll:EI427_13575"/>
<dbReference type="Gene3D" id="2.40.50.140">
    <property type="entry name" value="Nucleic acid-binding proteins"/>
    <property type="match status" value="1"/>
</dbReference>
<proteinExistence type="predicted"/>
<dbReference type="InterPro" id="IPR036127">
    <property type="entry name" value="CcmE-like_sf"/>
</dbReference>
<evidence type="ECO:0000256" key="1">
    <source>
        <dbReference type="ARBA" id="ARBA00004370"/>
    </source>
</evidence>
<evidence type="ECO:0000256" key="2">
    <source>
        <dbReference type="ARBA" id="ARBA00022617"/>
    </source>
</evidence>
<dbReference type="InterPro" id="IPR004329">
    <property type="entry name" value="CcmE"/>
</dbReference>
<dbReference type="Proteomes" id="UP000267268">
    <property type="component" value="Chromosome 1"/>
</dbReference>
<keyword evidence="4 5" id="KW-0472">Membrane</keyword>
<protein>
    <submittedName>
        <fullName evidence="6">Cytochrome c maturation protein CcmE</fullName>
    </submittedName>
</protein>
<keyword evidence="5" id="KW-0812">Transmembrane</keyword>
<feature type="transmembrane region" description="Helical" evidence="5">
    <location>
        <begin position="6"/>
        <end position="24"/>
    </location>
</feature>
<dbReference type="OrthoDB" id="1524250at2"/>
<dbReference type="GO" id="GO:0005886">
    <property type="term" value="C:plasma membrane"/>
    <property type="evidence" value="ECO:0007669"/>
    <property type="project" value="InterPro"/>
</dbReference>
<evidence type="ECO:0000256" key="3">
    <source>
        <dbReference type="ARBA" id="ARBA00022748"/>
    </source>
</evidence>
<dbReference type="Pfam" id="PF03100">
    <property type="entry name" value="CcmE"/>
    <property type="match status" value="1"/>
</dbReference>
<name>A0A3Q9FRR1_9BACT</name>
<sequence length="138" mass="15176">MKKSHIFGLVIIGMMISILVVTAGDASQYVDFSEAYSLAADGNSSKVHVIGELQKDKSGNVIGIHYDPAKDPNYLAFTLVDDKNIAKKVVCYSPPASMRDFEKSEKVVVIGRAKGENQDFIASEILMKCPSKYEEKEL</sequence>
<reference evidence="6 7" key="1">
    <citation type="submission" date="2018-12" db="EMBL/GenBank/DDBJ databases">
        <title>Flammeovirga pectinis sp. nov., isolated from the gut of the Korean scallop, Patinopecten yessoensis.</title>
        <authorList>
            <person name="Bae J.-W."/>
            <person name="Jeong Y.-S."/>
            <person name="Kang W."/>
        </authorList>
    </citation>
    <scope>NUCLEOTIDE SEQUENCE [LARGE SCALE GENOMIC DNA]</scope>
    <source>
        <strain evidence="6 7">L12M1</strain>
    </source>
</reference>
<evidence type="ECO:0000256" key="5">
    <source>
        <dbReference type="SAM" id="Phobius"/>
    </source>
</evidence>
<dbReference type="RefSeq" id="WP_126615522.1">
    <property type="nucleotide sequence ID" value="NZ_CP034562.1"/>
</dbReference>
<dbReference type="AlphaFoldDB" id="A0A3Q9FRR1"/>